<evidence type="ECO:0000256" key="1">
    <source>
        <dbReference type="ARBA" id="ARBA00012519"/>
    </source>
</evidence>
<dbReference type="InterPro" id="IPR036526">
    <property type="entry name" value="C-N_Hydrolase_sf"/>
</dbReference>
<dbReference type="AlphaFoldDB" id="A0A7C4NUM7"/>
<dbReference type="PANTHER" id="PTHR43793:SF2">
    <property type="entry name" value="BIFUNCTIONAL PROTEIN HLDE"/>
    <property type="match status" value="1"/>
</dbReference>
<reference evidence="9" key="1">
    <citation type="journal article" date="2020" name="mSystems">
        <title>Genome- and Community-Level Interaction Insights into Carbon Utilization and Element Cycling Functions of Hydrothermarchaeota in Hydrothermal Sediment.</title>
        <authorList>
            <person name="Zhou Z."/>
            <person name="Liu Y."/>
            <person name="Xu W."/>
            <person name="Pan J."/>
            <person name="Luo Z.H."/>
            <person name="Li M."/>
        </authorList>
    </citation>
    <scope>NUCLEOTIDE SEQUENCE [LARGE SCALE GENOMIC DNA]</scope>
    <source>
        <strain evidence="9">SpSt-6</strain>
    </source>
</reference>
<keyword evidence="6" id="KW-0119">Carbohydrate metabolism</keyword>
<proteinExistence type="predicted"/>
<dbReference type="GO" id="GO:0005975">
    <property type="term" value="P:carbohydrate metabolic process"/>
    <property type="evidence" value="ECO:0007669"/>
    <property type="project" value="InterPro"/>
</dbReference>
<dbReference type="EMBL" id="DSZN01000027">
    <property type="protein sequence ID" value="HGQ85086.1"/>
    <property type="molecule type" value="Genomic_DNA"/>
</dbReference>
<keyword evidence="2 9" id="KW-0808">Transferase</keyword>
<keyword evidence="5" id="KW-0067">ATP-binding</keyword>
<dbReference type="EC" id="2.7.7.70" evidence="1"/>
<evidence type="ECO:0000256" key="5">
    <source>
        <dbReference type="ARBA" id="ARBA00022840"/>
    </source>
</evidence>
<dbReference type="SUPFAM" id="SSF52374">
    <property type="entry name" value="Nucleotidylyl transferase"/>
    <property type="match status" value="1"/>
</dbReference>
<dbReference type="InterPro" id="IPR011914">
    <property type="entry name" value="RfaE_dom_II"/>
</dbReference>
<evidence type="ECO:0000313" key="9">
    <source>
        <dbReference type="EMBL" id="HGQ85086.1"/>
    </source>
</evidence>
<dbReference type="GO" id="GO:0016773">
    <property type="term" value="F:phosphotransferase activity, alcohol group as acceptor"/>
    <property type="evidence" value="ECO:0007669"/>
    <property type="project" value="InterPro"/>
</dbReference>
<dbReference type="InterPro" id="IPR004821">
    <property type="entry name" value="Cyt_trans-like"/>
</dbReference>
<evidence type="ECO:0000259" key="8">
    <source>
        <dbReference type="PROSITE" id="PS50263"/>
    </source>
</evidence>
<dbReference type="SUPFAM" id="SSF56317">
    <property type="entry name" value="Carbon-nitrogen hydrolase"/>
    <property type="match status" value="1"/>
</dbReference>
<dbReference type="PANTHER" id="PTHR43793">
    <property type="entry name" value="FAD SYNTHASE"/>
    <property type="match status" value="1"/>
</dbReference>
<dbReference type="NCBIfam" id="TIGR00125">
    <property type="entry name" value="cyt_tran_rel"/>
    <property type="match status" value="1"/>
</dbReference>
<dbReference type="PROSITE" id="PS50263">
    <property type="entry name" value="CN_HYDROLASE"/>
    <property type="match status" value="1"/>
</dbReference>
<dbReference type="Pfam" id="PF00795">
    <property type="entry name" value="CN_hydrolase"/>
    <property type="match status" value="1"/>
</dbReference>
<sequence>MLKISLSQIEVKNDLEINLKKIKDFIQISKGDLVIFPELALTSYKFRFSSFSQEIINSALQEIQKLTHIYKKSVLIGAPFYENNQIYNATYFISSQKIEVVAEKFLLFPEIDKNFTPGKKRKLIEINGFRLGIIICFELRSPEVIRNLIKEGMDILVVVAQWPEARVNHWESLLKARAIENQIFVVGVNAISEIDNIRILGKSLVFSPLGNPLLEVSEEEKIIEVIIPKEKDKIPYPLRTPYLEFFEKVKSIEELKELIKKRKEKGQIMVFTNGCFDILHAGHIHYLSSARSLGDFLVVGLNSDESVKKIKGSLRPINSEKERAYALSALECVDYIVFFDEETPEKLIKELKPDILVKGADWEEEKIVGATFVKSYGGKVERIPFKFDVSTTKIIEKILKIYKN</sequence>
<dbReference type="InterPro" id="IPR003010">
    <property type="entry name" value="C-N_Hydrolase"/>
</dbReference>
<organism evidence="9">
    <name type="scientific">Thermodesulfobacterium geofontis</name>
    <dbReference type="NCBI Taxonomy" id="1295609"/>
    <lineage>
        <taxon>Bacteria</taxon>
        <taxon>Pseudomonadati</taxon>
        <taxon>Thermodesulfobacteriota</taxon>
        <taxon>Thermodesulfobacteria</taxon>
        <taxon>Thermodesulfobacteriales</taxon>
        <taxon>Thermodesulfobacteriaceae</taxon>
        <taxon>Thermodesulfobacterium</taxon>
    </lineage>
</organism>
<evidence type="ECO:0000256" key="3">
    <source>
        <dbReference type="ARBA" id="ARBA00022695"/>
    </source>
</evidence>
<keyword evidence="3 9" id="KW-0548">Nucleotidyltransferase</keyword>
<dbReference type="InterPro" id="IPR050385">
    <property type="entry name" value="Archaeal_FAD_synthase"/>
</dbReference>
<dbReference type="Pfam" id="PF01467">
    <property type="entry name" value="CTP_transf_like"/>
    <property type="match status" value="1"/>
</dbReference>
<name>A0A7C4NUM7_9BACT</name>
<evidence type="ECO:0000256" key="4">
    <source>
        <dbReference type="ARBA" id="ARBA00022741"/>
    </source>
</evidence>
<dbReference type="GO" id="GO:0005524">
    <property type="term" value="F:ATP binding"/>
    <property type="evidence" value="ECO:0007669"/>
    <property type="project" value="UniProtKB-KW"/>
</dbReference>
<dbReference type="Gene3D" id="3.40.50.620">
    <property type="entry name" value="HUPs"/>
    <property type="match status" value="1"/>
</dbReference>
<dbReference type="Gene3D" id="3.60.110.10">
    <property type="entry name" value="Carbon-nitrogen hydrolase"/>
    <property type="match status" value="1"/>
</dbReference>
<comment type="catalytic activity">
    <reaction evidence="7">
        <text>D-glycero-beta-D-manno-heptose 1-phosphate + ATP + H(+) = ADP-D-glycero-beta-D-manno-heptose + diphosphate</text>
        <dbReference type="Rhea" id="RHEA:27465"/>
        <dbReference type="ChEBI" id="CHEBI:15378"/>
        <dbReference type="ChEBI" id="CHEBI:30616"/>
        <dbReference type="ChEBI" id="CHEBI:33019"/>
        <dbReference type="ChEBI" id="CHEBI:59967"/>
        <dbReference type="ChEBI" id="CHEBI:61593"/>
        <dbReference type="EC" id="2.7.7.70"/>
    </reaction>
</comment>
<evidence type="ECO:0000256" key="6">
    <source>
        <dbReference type="ARBA" id="ARBA00023277"/>
    </source>
</evidence>
<feature type="domain" description="CN hydrolase" evidence="8">
    <location>
        <begin position="2"/>
        <end position="229"/>
    </location>
</feature>
<accession>A0A7C4NUM7</accession>
<protein>
    <recommendedName>
        <fullName evidence="1">D-glycero-beta-D-manno-heptose 1-phosphate adenylyltransferase</fullName>
        <ecNumber evidence="1">2.7.7.70</ecNumber>
    </recommendedName>
</protein>
<dbReference type="GO" id="GO:0016779">
    <property type="term" value="F:nucleotidyltransferase activity"/>
    <property type="evidence" value="ECO:0007669"/>
    <property type="project" value="UniProtKB-KW"/>
</dbReference>
<dbReference type="NCBIfam" id="TIGR02199">
    <property type="entry name" value="rfaE_dom_II"/>
    <property type="match status" value="1"/>
</dbReference>
<dbReference type="InterPro" id="IPR014729">
    <property type="entry name" value="Rossmann-like_a/b/a_fold"/>
</dbReference>
<comment type="caution">
    <text evidence="9">The sequence shown here is derived from an EMBL/GenBank/DDBJ whole genome shotgun (WGS) entry which is preliminary data.</text>
</comment>
<evidence type="ECO:0000256" key="2">
    <source>
        <dbReference type="ARBA" id="ARBA00022679"/>
    </source>
</evidence>
<evidence type="ECO:0000256" key="7">
    <source>
        <dbReference type="ARBA" id="ARBA00047428"/>
    </source>
</evidence>
<gene>
    <name evidence="9" type="primary">rfaE2</name>
    <name evidence="9" type="ORF">ENT66_01475</name>
</gene>
<keyword evidence="4" id="KW-0547">Nucleotide-binding</keyword>